<dbReference type="Proteomes" id="UP000183569">
    <property type="component" value="Unassembled WGS sequence"/>
</dbReference>
<evidence type="ECO:0008006" key="3">
    <source>
        <dbReference type="Google" id="ProtNLM"/>
    </source>
</evidence>
<sequence>MKRIICAFCIALTLSGCIPRYATLRPHYDVDVRNPAGEPISTAMMWVSTGRSPPGYYPPPEAFRADRQGHIEVEKKSQWENMIFFLHGTNFYSWGWCIEAPGYVPQNGQGDEIESPVILKPTTQDLRCRQAQDVAEDLSPGHQ</sequence>
<gene>
    <name evidence="1" type="ORF">SAMN02927897_00936</name>
</gene>
<name>A0A1G4XI84_9ENTR</name>
<organism evidence="1 2">
    <name type="scientific">Kosakonia sacchari</name>
    <dbReference type="NCBI Taxonomy" id="1158459"/>
    <lineage>
        <taxon>Bacteria</taxon>
        <taxon>Pseudomonadati</taxon>
        <taxon>Pseudomonadota</taxon>
        <taxon>Gammaproteobacteria</taxon>
        <taxon>Enterobacterales</taxon>
        <taxon>Enterobacteriaceae</taxon>
        <taxon>Kosakonia</taxon>
    </lineage>
</organism>
<dbReference type="PROSITE" id="PS51257">
    <property type="entry name" value="PROKAR_LIPOPROTEIN"/>
    <property type="match status" value="1"/>
</dbReference>
<proteinExistence type="predicted"/>
<accession>A0A1G4XI84</accession>
<evidence type="ECO:0000313" key="2">
    <source>
        <dbReference type="Proteomes" id="UP000183569"/>
    </source>
</evidence>
<dbReference type="EMBL" id="FMUI01000002">
    <property type="protein sequence ID" value="SCX40963.1"/>
    <property type="molecule type" value="Genomic_DNA"/>
</dbReference>
<comment type="caution">
    <text evidence="1">The sequence shown here is derived from an EMBL/GenBank/DDBJ whole genome shotgun (WGS) entry which is preliminary data.</text>
</comment>
<dbReference type="AlphaFoldDB" id="A0A1G4XI84"/>
<protein>
    <recommendedName>
        <fullName evidence="3">Lipoprotein</fullName>
    </recommendedName>
</protein>
<dbReference type="GeneID" id="23846386"/>
<dbReference type="RefSeq" id="WP_017455913.1">
    <property type="nucleotide sequence ID" value="NZ_FMUI01000002.1"/>
</dbReference>
<reference evidence="1 2" key="1">
    <citation type="submission" date="2016-10" db="EMBL/GenBank/DDBJ databases">
        <authorList>
            <person name="Varghese N."/>
            <person name="Submissions S."/>
        </authorList>
    </citation>
    <scope>NUCLEOTIDE SEQUENCE [LARGE SCALE GENOMIC DNA]</scope>
    <source>
        <strain evidence="1 2">CGMCC 1.12102</strain>
    </source>
</reference>
<evidence type="ECO:0000313" key="1">
    <source>
        <dbReference type="EMBL" id="SCX40963.1"/>
    </source>
</evidence>